<dbReference type="PANTHER" id="PTHR43133:SF61">
    <property type="entry name" value="ECF RNA POLYMERASE SIGMA FACTOR SIGC"/>
    <property type="match status" value="1"/>
</dbReference>
<dbReference type="SUPFAM" id="SSF88946">
    <property type="entry name" value="Sigma2 domain of RNA polymerase sigma factors"/>
    <property type="match status" value="1"/>
</dbReference>
<name>A0ABS4PZS2_9PSEU</name>
<dbReference type="InterPro" id="IPR014284">
    <property type="entry name" value="RNA_pol_sigma-70_dom"/>
</dbReference>
<evidence type="ECO:0000259" key="7">
    <source>
        <dbReference type="Pfam" id="PF04542"/>
    </source>
</evidence>
<dbReference type="NCBIfam" id="TIGR02937">
    <property type="entry name" value="sigma70-ECF"/>
    <property type="match status" value="1"/>
</dbReference>
<evidence type="ECO:0000256" key="2">
    <source>
        <dbReference type="ARBA" id="ARBA00023015"/>
    </source>
</evidence>
<proteinExistence type="inferred from homology"/>
<evidence type="ECO:0000313" key="9">
    <source>
        <dbReference type="EMBL" id="MBP2184915.1"/>
    </source>
</evidence>
<keyword evidence="5 6" id="KW-0804">Transcription</keyword>
<dbReference type="InterPro" id="IPR036388">
    <property type="entry name" value="WH-like_DNA-bd_sf"/>
</dbReference>
<dbReference type="Gene3D" id="1.10.1740.10">
    <property type="match status" value="1"/>
</dbReference>
<dbReference type="Pfam" id="PF04542">
    <property type="entry name" value="Sigma70_r2"/>
    <property type="match status" value="1"/>
</dbReference>
<evidence type="ECO:0000256" key="5">
    <source>
        <dbReference type="ARBA" id="ARBA00023163"/>
    </source>
</evidence>
<keyword evidence="3 6" id="KW-0731">Sigma factor</keyword>
<evidence type="ECO:0000259" key="8">
    <source>
        <dbReference type="Pfam" id="PF08281"/>
    </source>
</evidence>
<dbReference type="SUPFAM" id="SSF88659">
    <property type="entry name" value="Sigma3 and sigma4 domains of RNA polymerase sigma factors"/>
    <property type="match status" value="1"/>
</dbReference>
<dbReference type="InterPro" id="IPR013324">
    <property type="entry name" value="RNA_pol_sigma_r3/r4-like"/>
</dbReference>
<feature type="domain" description="RNA polymerase sigma-70 region 2" evidence="7">
    <location>
        <begin position="42"/>
        <end position="105"/>
    </location>
</feature>
<feature type="domain" description="RNA polymerase sigma factor 70 region 4 type 2" evidence="8">
    <location>
        <begin position="134"/>
        <end position="186"/>
    </location>
</feature>
<evidence type="ECO:0000313" key="10">
    <source>
        <dbReference type="Proteomes" id="UP000741013"/>
    </source>
</evidence>
<evidence type="ECO:0000256" key="4">
    <source>
        <dbReference type="ARBA" id="ARBA00023125"/>
    </source>
</evidence>
<dbReference type="Pfam" id="PF08281">
    <property type="entry name" value="Sigma70_r4_2"/>
    <property type="match status" value="1"/>
</dbReference>
<evidence type="ECO:0000256" key="3">
    <source>
        <dbReference type="ARBA" id="ARBA00023082"/>
    </source>
</evidence>
<dbReference type="InterPro" id="IPR007627">
    <property type="entry name" value="RNA_pol_sigma70_r2"/>
</dbReference>
<dbReference type="EMBL" id="JAGGMS010000001">
    <property type="protein sequence ID" value="MBP2184915.1"/>
    <property type="molecule type" value="Genomic_DNA"/>
</dbReference>
<dbReference type="InterPro" id="IPR013249">
    <property type="entry name" value="RNA_pol_sigma70_r4_t2"/>
</dbReference>
<protein>
    <recommendedName>
        <fullName evidence="6">RNA polymerase sigma factor</fullName>
    </recommendedName>
</protein>
<dbReference type="InterPro" id="IPR039425">
    <property type="entry name" value="RNA_pol_sigma-70-like"/>
</dbReference>
<evidence type="ECO:0000256" key="1">
    <source>
        <dbReference type="ARBA" id="ARBA00010641"/>
    </source>
</evidence>
<accession>A0ABS4PZS2</accession>
<dbReference type="Proteomes" id="UP000741013">
    <property type="component" value="Unassembled WGS sequence"/>
</dbReference>
<dbReference type="PROSITE" id="PS01063">
    <property type="entry name" value="SIGMA70_ECF"/>
    <property type="match status" value="1"/>
</dbReference>
<reference evidence="9 10" key="1">
    <citation type="submission" date="2021-03" db="EMBL/GenBank/DDBJ databases">
        <title>Sequencing the genomes of 1000 actinobacteria strains.</title>
        <authorList>
            <person name="Klenk H.-P."/>
        </authorList>
    </citation>
    <scope>NUCLEOTIDE SEQUENCE [LARGE SCALE GENOMIC DNA]</scope>
    <source>
        <strain evidence="9 10">DSM 45510</strain>
    </source>
</reference>
<gene>
    <name evidence="9" type="ORF">JOM49_006441</name>
</gene>
<dbReference type="InterPro" id="IPR013325">
    <property type="entry name" value="RNA_pol_sigma_r2"/>
</dbReference>
<keyword evidence="10" id="KW-1185">Reference proteome</keyword>
<comment type="caution">
    <text evidence="9">The sequence shown here is derived from an EMBL/GenBank/DDBJ whole genome shotgun (WGS) entry which is preliminary data.</text>
</comment>
<sequence>MLNRAPAAPVSTVVRPTDDTEITRWARLAARGDQPAFERFLRATQPQVRRFVAGLTDQQSADDLTQETYLRALRGLSRFRGESSARTWLLSIARRVAADHLRSAASRPRLAVLADWQAAAEGAGHTTPVFEDRVALHQLIAGLRPERRDAFVLTQSLGLSYVDAAAVCGCPVGTIRSRLARAREDLVTAMAESPPRRRTA</sequence>
<dbReference type="Gene3D" id="1.10.10.10">
    <property type="entry name" value="Winged helix-like DNA-binding domain superfamily/Winged helix DNA-binding domain"/>
    <property type="match status" value="1"/>
</dbReference>
<keyword evidence="4 6" id="KW-0238">DNA-binding</keyword>
<organism evidence="9 10">
    <name type="scientific">Amycolatopsis magusensis</name>
    <dbReference type="NCBI Taxonomy" id="882444"/>
    <lineage>
        <taxon>Bacteria</taxon>
        <taxon>Bacillati</taxon>
        <taxon>Actinomycetota</taxon>
        <taxon>Actinomycetes</taxon>
        <taxon>Pseudonocardiales</taxon>
        <taxon>Pseudonocardiaceae</taxon>
        <taxon>Amycolatopsis</taxon>
    </lineage>
</organism>
<dbReference type="PANTHER" id="PTHR43133">
    <property type="entry name" value="RNA POLYMERASE ECF-TYPE SIGMA FACTO"/>
    <property type="match status" value="1"/>
</dbReference>
<dbReference type="CDD" id="cd06171">
    <property type="entry name" value="Sigma70_r4"/>
    <property type="match status" value="1"/>
</dbReference>
<evidence type="ECO:0000256" key="6">
    <source>
        <dbReference type="RuleBase" id="RU000716"/>
    </source>
</evidence>
<dbReference type="InterPro" id="IPR000838">
    <property type="entry name" value="RNA_pol_sigma70_ECF_CS"/>
</dbReference>
<keyword evidence="2 6" id="KW-0805">Transcription regulation</keyword>
<comment type="similarity">
    <text evidence="1 6">Belongs to the sigma-70 factor family. ECF subfamily.</text>
</comment>